<evidence type="ECO:0000256" key="2">
    <source>
        <dbReference type="PIRSR" id="PIRSR039004-2"/>
    </source>
</evidence>
<keyword evidence="5" id="KW-0378">Hydrolase</keyword>
<dbReference type="PIRSF" id="PIRSF039004">
    <property type="entry name" value="ADE_EF_0837"/>
    <property type="match status" value="1"/>
</dbReference>
<dbReference type="InterPro" id="IPR011059">
    <property type="entry name" value="Metal-dep_hydrolase_composite"/>
</dbReference>
<organism evidence="5 6">
    <name type="scientific">Luteitalea pratensis</name>
    <dbReference type="NCBI Taxonomy" id="1855912"/>
    <lineage>
        <taxon>Bacteria</taxon>
        <taxon>Pseudomonadati</taxon>
        <taxon>Acidobacteriota</taxon>
        <taxon>Vicinamibacteria</taxon>
        <taxon>Vicinamibacterales</taxon>
        <taxon>Vicinamibacteraceae</taxon>
        <taxon>Luteitalea</taxon>
    </lineage>
</organism>
<dbReference type="EC" id="3.5.2.3" evidence="5"/>
<keyword evidence="1" id="KW-0862">Zinc</keyword>
<dbReference type="NCBIfam" id="NF006689">
    <property type="entry name" value="PRK09237.1"/>
    <property type="match status" value="1"/>
</dbReference>
<feature type="modified residue" description="N6-carboxylysine" evidence="2">
    <location>
        <position position="194"/>
    </location>
</feature>
<feature type="binding site" evidence="1">
    <location>
        <position position="311"/>
    </location>
    <ligand>
        <name>Zn(2+)</name>
        <dbReference type="ChEBI" id="CHEBI:29105"/>
        <label>1</label>
    </ligand>
</feature>
<dbReference type="SUPFAM" id="SSF51338">
    <property type="entry name" value="Composite domain of metallo-dependent hydrolases"/>
    <property type="match status" value="1"/>
</dbReference>
<dbReference type="GO" id="GO:0019213">
    <property type="term" value="F:deacetylase activity"/>
    <property type="evidence" value="ECO:0007669"/>
    <property type="project" value="InterPro"/>
</dbReference>
<dbReference type="RefSeq" id="WP_237050888.1">
    <property type="nucleotide sequence ID" value="NZ_CP015136.1"/>
</dbReference>
<dbReference type="SUPFAM" id="SSF51556">
    <property type="entry name" value="Metallo-dependent hydrolases"/>
    <property type="match status" value="1"/>
</dbReference>
<feature type="region of interest" description="Disordered" evidence="3">
    <location>
        <begin position="419"/>
        <end position="441"/>
    </location>
</feature>
<dbReference type="InterPro" id="IPR032466">
    <property type="entry name" value="Metal_Hydrolase"/>
</dbReference>
<feature type="binding site" evidence="1">
    <location>
        <position position="91"/>
    </location>
    <ligand>
        <name>Zn(2+)</name>
        <dbReference type="ChEBI" id="CHEBI:29105"/>
        <label>1</label>
    </ligand>
</feature>
<evidence type="ECO:0000256" key="4">
    <source>
        <dbReference type="SAM" id="SignalP"/>
    </source>
</evidence>
<dbReference type="PATRIC" id="fig|1813736.3.peg.2119"/>
<sequence length="441" mass="46984" precursor="true">MSTSTRLRNLLLVSLAGAAALCASPAAAQPYTILIKGGHVIDPKNGRDGVMDVAIADGKIAEVARSIDPAKARKVVDAAGLYVVPGLIDLHAHVFLGTEPDAYLSNGFVAVAPDSHSFRSGQTTLVDVGGAGWRNFGQFKTNIIDTSKTRVLSFLNIVGSGMKGGPLEQNLADMDARLTAMRIRQHPGVIVGIKVAHYSGPEWDPVDRAVQAGTEANVPVMVDFGGHNPPLSLDDLLNKHLRPGDILTHMYAHVRGRYPIVNEQGQVEPYVVAARKRGVIFDVGHGGGSFLWRQAVPATKQGFYPDVISTDLHTGSQNAGMKDILNTMSKLLNLGMPVKDVVTANTAKAAAIIKRDDLGHLGVGTEADVAVLAVRKGEFGFIDTAGGRMMGSQKLECELTIRAGQVVWDLNGRAATDWTTMPAVPQGGTERPARRTSQEQQ</sequence>
<reference evidence="5 6" key="1">
    <citation type="journal article" date="2016" name="Genome Announc.">
        <title>First Complete Genome Sequence of a Subdivision 6 Acidobacterium Strain.</title>
        <authorList>
            <person name="Huang S."/>
            <person name="Vieira S."/>
            <person name="Bunk B."/>
            <person name="Riedel T."/>
            <person name="Sproer C."/>
            <person name="Overmann J."/>
        </authorList>
    </citation>
    <scope>NUCLEOTIDE SEQUENCE [LARGE SCALE GENOMIC DNA]</scope>
    <source>
        <strain evidence="6">DSM 100886 HEG_-6_39</strain>
    </source>
</reference>
<gene>
    <name evidence="5" type="primary">pyrC_3</name>
    <name evidence="5" type="ORF">LuPra_02019</name>
</gene>
<feature type="signal peptide" evidence="4">
    <location>
        <begin position="1"/>
        <end position="28"/>
    </location>
</feature>
<feature type="binding site" evidence="1">
    <location>
        <position position="93"/>
    </location>
    <ligand>
        <name>Zn(2+)</name>
        <dbReference type="ChEBI" id="CHEBI:29105"/>
        <label>1</label>
    </ligand>
</feature>
<feature type="binding site" description="via carbamate group" evidence="1">
    <location>
        <position position="194"/>
    </location>
    <ligand>
        <name>Zn(2+)</name>
        <dbReference type="ChEBI" id="CHEBI:29105"/>
        <label>1</label>
    </ligand>
</feature>
<name>A0A143PKN1_LUTPR</name>
<proteinExistence type="predicted"/>
<evidence type="ECO:0000256" key="3">
    <source>
        <dbReference type="SAM" id="MobiDB-lite"/>
    </source>
</evidence>
<evidence type="ECO:0000256" key="1">
    <source>
        <dbReference type="PIRSR" id="PIRSR039004-1"/>
    </source>
</evidence>
<keyword evidence="4" id="KW-0732">Signal</keyword>
<dbReference type="AlphaFoldDB" id="A0A143PKN1"/>
<feature type="binding site" evidence="1">
    <location>
        <position position="249"/>
    </location>
    <ligand>
        <name>Zn(2+)</name>
        <dbReference type="ChEBI" id="CHEBI:29105"/>
        <label>2</label>
    </ligand>
</feature>
<dbReference type="STRING" id="1855912.LuPra_02019"/>
<dbReference type="GO" id="GO:0046872">
    <property type="term" value="F:metal ion binding"/>
    <property type="evidence" value="ECO:0007669"/>
    <property type="project" value="UniProtKB-KW"/>
</dbReference>
<dbReference type="InterPro" id="IPR020043">
    <property type="entry name" value="Deacetylase_Atu3266-like"/>
</dbReference>
<evidence type="ECO:0000313" key="5">
    <source>
        <dbReference type="EMBL" id="AMY08813.1"/>
    </source>
</evidence>
<evidence type="ECO:0000313" key="6">
    <source>
        <dbReference type="Proteomes" id="UP000076079"/>
    </source>
</evidence>
<dbReference type="PANTHER" id="PTHR42717:SF1">
    <property type="entry name" value="IMIDAZOLONEPROPIONASE AND RELATED AMIDOHYDROLASES"/>
    <property type="match status" value="1"/>
</dbReference>
<feature type="binding site" description="via carbamate group" evidence="1">
    <location>
        <position position="194"/>
    </location>
    <ligand>
        <name>Zn(2+)</name>
        <dbReference type="ChEBI" id="CHEBI:29105"/>
        <label>2</label>
    </ligand>
</feature>
<accession>A0A143PKN1</accession>
<protein>
    <submittedName>
        <fullName evidence="5">Dihydroorotase</fullName>
        <ecNumber evidence="5">3.5.2.3</ecNumber>
    </submittedName>
</protein>
<dbReference type="EMBL" id="CP015136">
    <property type="protein sequence ID" value="AMY08813.1"/>
    <property type="molecule type" value="Genomic_DNA"/>
</dbReference>
<dbReference type="GO" id="GO:0004151">
    <property type="term" value="F:dihydroorotase activity"/>
    <property type="evidence" value="ECO:0007669"/>
    <property type="project" value="UniProtKB-EC"/>
</dbReference>
<feature type="compositionally biased region" description="Basic and acidic residues" evidence="3">
    <location>
        <begin position="431"/>
        <end position="441"/>
    </location>
</feature>
<reference evidence="6" key="2">
    <citation type="submission" date="2016-04" db="EMBL/GenBank/DDBJ databases">
        <title>First Complete Genome Sequence of a Subdivision 6 Acidobacterium.</title>
        <authorList>
            <person name="Huang S."/>
            <person name="Vieira S."/>
            <person name="Bunk B."/>
            <person name="Riedel T."/>
            <person name="Sproeer C."/>
            <person name="Overmann J."/>
        </authorList>
    </citation>
    <scope>NUCLEOTIDE SEQUENCE [LARGE SCALE GENOMIC DNA]</scope>
    <source>
        <strain evidence="6">DSM 100886 HEG_-6_39</strain>
    </source>
</reference>
<keyword evidence="6" id="KW-1185">Reference proteome</keyword>
<feature type="chain" id="PRO_5007511619" evidence="4">
    <location>
        <begin position="29"/>
        <end position="441"/>
    </location>
</feature>
<dbReference type="Gene3D" id="2.30.40.10">
    <property type="entry name" value="Urease, subunit C, domain 1"/>
    <property type="match status" value="1"/>
</dbReference>
<dbReference type="KEGG" id="abac:LuPra_02019"/>
<dbReference type="Gene3D" id="3.20.20.140">
    <property type="entry name" value="Metal-dependent hydrolases"/>
    <property type="match status" value="1"/>
</dbReference>
<dbReference type="Proteomes" id="UP000076079">
    <property type="component" value="Chromosome"/>
</dbReference>
<keyword evidence="1" id="KW-0479">Metal-binding</keyword>
<dbReference type="PANTHER" id="PTHR42717">
    <property type="entry name" value="DIHYDROOROTASE-RELATED"/>
    <property type="match status" value="1"/>
</dbReference>